<comment type="subcellular location">
    <subcellularLocation>
        <location evidence="1">Membrane</location>
        <topology evidence="1">Multi-pass membrane protein</topology>
    </subcellularLocation>
</comment>
<dbReference type="Ensembl" id="ENSSVLT00005023861.1">
    <property type="protein sequence ID" value="ENSSVLP00005021418.1"/>
    <property type="gene ID" value="ENSSVLG00005017103.1"/>
</dbReference>
<evidence type="ECO:0008006" key="9">
    <source>
        <dbReference type="Google" id="ProtNLM"/>
    </source>
</evidence>
<dbReference type="AlphaFoldDB" id="A0A8D2D7V9"/>
<feature type="transmembrane region" description="Helical" evidence="6">
    <location>
        <begin position="120"/>
        <end position="137"/>
    </location>
</feature>
<evidence type="ECO:0000256" key="3">
    <source>
        <dbReference type="ARBA" id="ARBA00022692"/>
    </source>
</evidence>
<organism evidence="7 8">
    <name type="scientific">Sciurus vulgaris</name>
    <name type="common">Eurasian red squirrel</name>
    <dbReference type="NCBI Taxonomy" id="55149"/>
    <lineage>
        <taxon>Eukaryota</taxon>
        <taxon>Metazoa</taxon>
        <taxon>Chordata</taxon>
        <taxon>Craniata</taxon>
        <taxon>Vertebrata</taxon>
        <taxon>Euteleostomi</taxon>
        <taxon>Mammalia</taxon>
        <taxon>Eutheria</taxon>
        <taxon>Euarchontoglires</taxon>
        <taxon>Glires</taxon>
        <taxon>Rodentia</taxon>
        <taxon>Sciuromorpha</taxon>
        <taxon>Sciuridae</taxon>
        <taxon>Sciurinae</taxon>
        <taxon>Sciurini</taxon>
        <taxon>Sciurus</taxon>
    </lineage>
</organism>
<evidence type="ECO:0000256" key="4">
    <source>
        <dbReference type="ARBA" id="ARBA00022989"/>
    </source>
</evidence>
<dbReference type="Pfam" id="PF04819">
    <property type="entry name" value="DUF716"/>
    <property type="match status" value="1"/>
</dbReference>
<dbReference type="PANTHER" id="PTHR16007:SF21">
    <property type="entry name" value="TRANSMEMBRANE PROTEIN 45A"/>
    <property type="match status" value="1"/>
</dbReference>
<feature type="transmembrane region" description="Helical" evidence="6">
    <location>
        <begin position="183"/>
        <end position="202"/>
    </location>
</feature>
<keyword evidence="5 6" id="KW-0472">Membrane</keyword>
<sequence length="293" mass="33361">MGSFRGHALPGTFFLVMGLWWSTKTILKYVCKKHKRTCYLSSKALFHRVEILEGVVVVGMALTGMAGEQFIPGGPYLTLYKEGQWNQLLGWHHFTMYFFFGLLGVANILCFTVSSLPVSLTKLMLSNGLFVEAFIFYNHTHGREMLDIFVHQLLFLVTFLTGLVAFLEFLIRNNVLLELLRSSLILLQGSWFWQIGFVLYPPGGGPAWDLMDHDNSMFLTICFCWHYALAYIIIGVNYAFVTWLTSGPHLLRGWAASWNSARIQGNSLPHVSSSPEPKEDYCLFLFQKPSDAY</sequence>
<accession>A0A8D2D7V9</accession>
<feature type="transmembrane region" description="Helical" evidence="6">
    <location>
        <begin position="149"/>
        <end position="171"/>
    </location>
</feature>
<dbReference type="Proteomes" id="UP000694564">
    <property type="component" value="Chromosome 10"/>
</dbReference>
<feature type="transmembrane region" description="Helical" evidence="6">
    <location>
        <begin position="217"/>
        <end position="244"/>
    </location>
</feature>
<protein>
    <recommendedName>
        <fullName evidence="9">Transmembrane protein 45A</fullName>
    </recommendedName>
</protein>
<name>A0A8D2D7V9_SCIVU</name>
<reference evidence="7" key="2">
    <citation type="submission" date="2025-09" db="UniProtKB">
        <authorList>
            <consortium name="Ensembl"/>
        </authorList>
    </citation>
    <scope>IDENTIFICATION</scope>
</reference>
<reference evidence="7" key="1">
    <citation type="submission" date="2025-08" db="UniProtKB">
        <authorList>
            <consortium name="Ensembl"/>
        </authorList>
    </citation>
    <scope>IDENTIFICATION</scope>
</reference>
<proteinExistence type="inferred from homology"/>
<keyword evidence="8" id="KW-1185">Reference proteome</keyword>
<evidence type="ECO:0000256" key="5">
    <source>
        <dbReference type="ARBA" id="ARBA00023136"/>
    </source>
</evidence>
<evidence type="ECO:0000256" key="1">
    <source>
        <dbReference type="ARBA" id="ARBA00004141"/>
    </source>
</evidence>
<feature type="transmembrane region" description="Helical" evidence="6">
    <location>
        <begin position="51"/>
        <end position="71"/>
    </location>
</feature>
<evidence type="ECO:0000313" key="7">
    <source>
        <dbReference type="Ensembl" id="ENSSVLP00005021418.1"/>
    </source>
</evidence>
<evidence type="ECO:0000256" key="2">
    <source>
        <dbReference type="ARBA" id="ARBA00006948"/>
    </source>
</evidence>
<keyword evidence="3 6" id="KW-0812">Transmembrane</keyword>
<dbReference type="GeneTree" id="ENSGT00940000155530"/>
<feature type="transmembrane region" description="Helical" evidence="6">
    <location>
        <begin position="12"/>
        <end position="30"/>
    </location>
</feature>
<evidence type="ECO:0000256" key="6">
    <source>
        <dbReference type="SAM" id="Phobius"/>
    </source>
</evidence>
<feature type="transmembrane region" description="Helical" evidence="6">
    <location>
        <begin position="91"/>
        <end position="113"/>
    </location>
</feature>
<dbReference type="OrthoDB" id="551896at2759"/>
<dbReference type="PANTHER" id="PTHR16007">
    <property type="entry name" value="EPIDIDYMAL MEMBRANE PROTEIN E9-RELATED"/>
    <property type="match status" value="1"/>
</dbReference>
<dbReference type="GO" id="GO:0016020">
    <property type="term" value="C:membrane"/>
    <property type="evidence" value="ECO:0007669"/>
    <property type="project" value="UniProtKB-SubCell"/>
</dbReference>
<keyword evidence="4 6" id="KW-1133">Transmembrane helix</keyword>
<dbReference type="InterPro" id="IPR006904">
    <property type="entry name" value="DUF716"/>
</dbReference>
<dbReference type="InterPro" id="IPR042127">
    <property type="entry name" value="TMEM45"/>
</dbReference>
<comment type="similarity">
    <text evidence="2">Belongs to the TMEM45 family.</text>
</comment>
<evidence type="ECO:0000313" key="8">
    <source>
        <dbReference type="Proteomes" id="UP000694564"/>
    </source>
</evidence>